<keyword evidence="5" id="KW-1185">Reference proteome</keyword>
<evidence type="ECO:0000256" key="2">
    <source>
        <dbReference type="ARBA" id="ARBA00023002"/>
    </source>
</evidence>
<evidence type="ECO:0000313" key="4">
    <source>
        <dbReference type="EMBL" id="KAJ1530509.1"/>
    </source>
</evidence>
<dbReference type="Pfam" id="PF00106">
    <property type="entry name" value="adh_short"/>
    <property type="match status" value="1"/>
</dbReference>
<dbReference type="PRINTS" id="PR00080">
    <property type="entry name" value="SDRFAMILY"/>
</dbReference>
<evidence type="ECO:0000313" key="5">
    <source>
        <dbReference type="Proteomes" id="UP001075354"/>
    </source>
</evidence>
<dbReference type="InterPro" id="IPR036291">
    <property type="entry name" value="NAD(P)-bd_dom_sf"/>
</dbReference>
<dbReference type="PANTHER" id="PTHR43115:SF4">
    <property type="entry name" value="DEHYDROGENASE_REDUCTASE SDR FAMILY MEMBER 11"/>
    <property type="match status" value="1"/>
</dbReference>
<protein>
    <recommendedName>
        <fullName evidence="6">Farnesol dehydrogenase</fullName>
    </recommendedName>
</protein>
<dbReference type="EMBL" id="JAPTSV010000002">
    <property type="protein sequence ID" value="KAJ1530509.1"/>
    <property type="molecule type" value="Genomic_DNA"/>
</dbReference>
<dbReference type="Proteomes" id="UP001075354">
    <property type="component" value="Chromosome 2"/>
</dbReference>
<dbReference type="SUPFAM" id="SSF51735">
    <property type="entry name" value="NAD(P)-binding Rossmann-fold domains"/>
    <property type="match status" value="1"/>
</dbReference>
<keyword evidence="2" id="KW-0560">Oxidoreductase</keyword>
<dbReference type="PROSITE" id="PS00061">
    <property type="entry name" value="ADH_SHORT"/>
    <property type="match status" value="1"/>
</dbReference>
<dbReference type="GO" id="GO:0016616">
    <property type="term" value="F:oxidoreductase activity, acting on the CH-OH group of donors, NAD or NADP as acceptor"/>
    <property type="evidence" value="ECO:0007669"/>
    <property type="project" value="UniProtKB-ARBA"/>
</dbReference>
<dbReference type="AlphaFoldDB" id="A0AAV7XVY3"/>
<dbReference type="Gene3D" id="3.40.50.720">
    <property type="entry name" value="NAD(P)-binding Rossmann-like Domain"/>
    <property type="match status" value="1"/>
</dbReference>
<evidence type="ECO:0000256" key="1">
    <source>
        <dbReference type="ARBA" id="ARBA00006484"/>
    </source>
</evidence>
<dbReference type="PRINTS" id="PR00081">
    <property type="entry name" value="GDHRDH"/>
</dbReference>
<organism evidence="4 5">
    <name type="scientific">Megalurothrips usitatus</name>
    <name type="common">bean blossom thrips</name>
    <dbReference type="NCBI Taxonomy" id="439358"/>
    <lineage>
        <taxon>Eukaryota</taxon>
        <taxon>Metazoa</taxon>
        <taxon>Ecdysozoa</taxon>
        <taxon>Arthropoda</taxon>
        <taxon>Hexapoda</taxon>
        <taxon>Insecta</taxon>
        <taxon>Pterygota</taxon>
        <taxon>Neoptera</taxon>
        <taxon>Paraneoptera</taxon>
        <taxon>Thysanoptera</taxon>
        <taxon>Terebrantia</taxon>
        <taxon>Thripoidea</taxon>
        <taxon>Thripidae</taxon>
        <taxon>Megalurothrips</taxon>
    </lineage>
</organism>
<evidence type="ECO:0000256" key="3">
    <source>
        <dbReference type="RuleBase" id="RU000363"/>
    </source>
</evidence>
<dbReference type="InterPro" id="IPR020904">
    <property type="entry name" value="Sc_DH/Rdtase_CS"/>
</dbReference>
<reference evidence="4" key="1">
    <citation type="submission" date="2022-12" db="EMBL/GenBank/DDBJ databases">
        <title>Chromosome-level genome assembly of the bean flower thrips Megalurothrips usitatus.</title>
        <authorList>
            <person name="Ma L."/>
            <person name="Liu Q."/>
            <person name="Li H."/>
            <person name="Cai W."/>
        </authorList>
    </citation>
    <scope>NUCLEOTIDE SEQUENCE</scope>
    <source>
        <strain evidence="4">Cailab_2022a</strain>
    </source>
</reference>
<comment type="caution">
    <text evidence="4">The sequence shown here is derived from an EMBL/GenBank/DDBJ whole genome shotgun (WGS) entry which is preliminary data.</text>
</comment>
<name>A0AAV7XVY3_9NEOP</name>
<evidence type="ECO:0008006" key="6">
    <source>
        <dbReference type="Google" id="ProtNLM"/>
    </source>
</evidence>
<dbReference type="InterPro" id="IPR002347">
    <property type="entry name" value="SDR_fam"/>
</dbReference>
<gene>
    <name evidence="4" type="ORF">ONE63_005403</name>
</gene>
<accession>A0AAV7XVY3</accession>
<dbReference type="FunFam" id="3.40.50.720:FF:000047">
    <property type="entry name" value="NADP-dependent L-serine/L-allo-threonine dehydrogenase"/>
    <property type="match status" value="1"/>
</dbReference>
<sequence>MERWSGRVAVVTGASGGIGAAVASDLVRAGLRVVGLDRRENELQALAAELAAAGGPGALLPVRCDVSSMTEVQSAFRGIEEDVGGVSVLVNNAGIMIPHRIQDMTNESMAAVVNTNVLGLTACCREAINSMKRHGIKDGHIVNINSVLGHIVPVFDSPDFNVSMYAGSKHAVTAICQGLRCELKNMHGQGYRIKVTSVSPGPVLTGMFGDDIRNCIPEEEVERLLKAEDVSRTVCFALACPPDVEMVELTLQATGRLF</sequence>
<proteinExistence type="inferred from homology"/>
<dbReference type="PANTHER" id="PTHR43115">
    <property type="entry name" value="DEHYDROGENASE/REDUCTASE SDR FAMILY MEMBER 11"/>
    <property type="match status" value="1"/>
</dbReference>
<comment type="similarity">
    <text evidence="1 3">Belongs to the short-chain dehydrogenases/reductases (SDR) family.</text>
</comment>